<reference evidence="2" key="1">
    <citation type="submission" date="2018-06" db="EMBL/GenBank/DDBJ databases">
        <authorList>
            <person name="Zhirakovskaya E."/>
        </authorList>
    </citation>
    <scope>NUCLEOTIDE SEQUENCE</scope>
</reference>
<dbReference type="AlphaFoldDB" id="A0A3B0ZG33"/>
<sequence>MRLPNFLYESYPVIYVIGGIIAMSTVESYLSFLSGLLLAMGGISILFMRRNYRMIKDQLAHLT</sequence>
<evidence type="ECO:0000256" key="1">
    <source>
        <dbReference type="SAM" id="Phobius"/>
    </source>
</evidence>
<organism evidence="2">
    <name type="scientific">hydrothermal vent metagenome</name>
    <dbReference type="NCBI Taxonomy" id="652676"/>
    <lineage>
        <taxon>unclassified sequences</taxon>
        <taxon>metagenomes</taxon>
        <taxon>ecological metagenomes</taxon>
    </lineage>
</organism>
<evidence type="ECO:0000313" key="2">
    <source>
        <dbReference type="EMBL" id="VAW92365.1"/>
    </source>
</evidence>
<dbReference type="EMBL" id="UOFR01000014">
    <property type="protein sequence ID" value="VAW92365.1"/>
    <property type="molecule type" value="Genomic_DNA"/>
</dbReference>
<protein>
    <submittedName>
        <fullName evidence="2">Uncharacterized protein</fullName>
    </submittedName>
</protein>
<gene>
    <name evidence="2" type="ORF">MNBD_GAMMA21-1261</name>
</gene>
<feature type="transmembrane region" description="Helical" evidence="1">
    <location>
        <begin position="7"/>
        <end position="23"/>
    </location>
</feature>
<keyword evidence="1" id="KW-0472">Membrane</keyword>
<name>A0A3B0ZG33_9ZZZZ</name>
<accession>A0A3B0ZG33</accession>
<feature type="transmembrane region" description="Helical" evidence="1">
    <location>
        <begin position="29"/>
        <end position="48"/>
    </location>
</feature>
<proteinExistence type="predicted"/>
<keyword evidence="1" id="KW-0812">Transmembrane</keyword>
<keyword evidence="1" id="KW-1133">Transmembrane helix</keyword>